<dbReference type="OrthoDB" id="3259206at2759"/>
<keyword evidence="1" id="KW-0812">Transmembrane</keyword>
<dbReference type="EMBL" id="MU150378">
    <property type="protein sequence ID" value="KAF9457279.1"/>
    <property type="molecule type" value="Genomic_DNA"/>
</dbReference>
<accession>A0A9P5XUJ3</accession>
<keyword evidence="1" id="KW-0472">Membrane</keyword>
<reference evidence="2" key="1">
    <citation type="submission" date="2020-11" db="EMBL/GenBank/DDBJ databases">
        <authorList>
            <consortium name="DOE Joint Genome Institute"/>
            <person name="Ahrendt S."/>
            <person name="Riley R."/>
            <person name="Andreopoulos W."/>
            <person name="Labutti K."/>
            <person name="Pangilinan J."/>
            <person name="Ruiz-Duenas F.J."/>
            <person name="Barrasa J.M."/>
            <person name="Sanchez-Garcia M."/>
            <person name="Camarero S."/>
            <person name="Miyauchi S."/>
            <person name="Serrano A."/>
            <person name="Linde D."/>
            <person name="Babiker R."/>
            <person name="Drula E."/>
            <person name="Ayuso-Fernandez I."/>
            <person name="Pacheco R."/>
            <person name="Padilla G."/>
            <person name="Ferreira P."/>
            <person name="Barriuso J."/>
            <person name="Kellner H."/>
            <person name="Castanera R."/>
            <person name="Alfaro M."/>
            <person name="Ramirez L."/>
            <person name="Pisabarro A.G."/>
            <person name="Kuo A."/>
            <person name="Tritt A."/>
            <person name="Lipzen A."/>
            <person name="He G."/>
            <person name="Yan M."/>
            <person name="Ng V."/>
            <person name="Cullen D."/>
            <person name="Martin F."/>
            <person name="Rosso M.-N."/>
            <person name="Henrissat B."/>
            <person name="Hibbett D."/>
            <person name="Martinez A.T."/>
            <person name="Grigoriev I.V."/>
        </authorList>
    </citation>
    <scope>NUCLEOTIDE SEQUENCE</scope>
    <source>
        <strain evidence="2">CBS 247.69</strain>
    </source>
</reference>
<protein>
    <submittedName>
        <fullName evidence="2">Uncharacterized protein</fullName>
    </submittedName>
</protein>
<evidence type="ECO:0000256" key="1">
    <source>
        <dbReference type="SAM" id="Phobius"/>
    </source>
</evidence>
<feature type="transmembrane region" description="Helical" evidence="1">
    <location>
        <begin position="182"/>
        <end position="203"/>
    </location>
</feature>
<keyword evidence="1" id="KW-1133">Transmembrane helix</keyword>
<name>A0A9P5XUJ3_9AGAR</name>
<dbReference type="AlphaFoldDB" id="A0A9P5XUJ3"/>
<dbReference type="Proteomes" id="UP000807353">
    <property type="component" value="Unassembled WGS sequence"/>
</dbReference>
<feature type="transmembrane region" description="Helical" evidence="1">
    <location>
        <begin position="223"/>
        <end position="240"/>
    </location>
</feature>
<feature type="transmembrane region" description="Helical" evidence="1">
    <location>
        <begin position="82"/>
        <end position="106"/>
    </location>
</feature>
<comment type="caution">
    <text evidence="2">The sequence shown here is derived from an EMBL/GenBank/DDBJ whole genome shotgun (WGS) entry which is preliminary data.</text>
</comment>
<evidence type="ECO:0000313" key="3">
    <source>
        <dbReference type="Proteomes" id="UP000807353"/>
    </source>
</evidence>
<keyword evidence="3" id="KW-1185">Reference proteome</keyword>
<proteinExistence type="predicted"/>
<organism evidence="2 3">
    <name type="scientific">Collybia nuda</name>
    <dbReference type="NCBI Taxonomy" id="64659"/>
    <lineage>
        <taxon>Eukaryota</taxon>
        <taxon>Fungi</taxon>
        <taxon>Dikarya</taxon>
        <taxon>Basidiomycota</taxon>
        <taxon>Agaricomycotina</taxon>
        <taxon>Agaricomycetes</taxon>
        <taxon>Agaricomycetidae</taxon>
        <taxon>Agaricales</taxon>
        <taxon>Tricholomatineae</taxon>
        <taxon>Clitocybaceae</taxon>
        <taxon>Collybia</taxon>
    </lineage>
</organism>
<feature type="transmembrane region" description="Helical" evidence="1">
    <location>
        <begin position="118"/>
        <end position="143"/>
    </location>
</feature>
<sequence length="294" mass="32868">MSSVGFILATVYETTKLVMLGMWVHAMFIKYQDFPLQERFSLLDVLLLSPTMISAGADRFTPVITDGIVIWRAFTLLQRRRWLVIFPSFLLIGSAASYVTFIISAANDVHNVHSYVRSIAGVGVGLSLGTNTIGTALIGYAYWQVVSSLSLPINPMTCAHRLHKRDMAKDVERSTPTPAEKILALLVDSGLVYCVIQAAYFMQGFFEHNMSAVEKHVHTVFKNIYYELSAMYPTMVLALVNNHRDLETMRLMNAFIPPTIITAESNYTTIRFVVPNSITTTRAANSTVESVDRI</sequence>
<evidence type="ECO:0000313" key="2">
    <source>
        <dbReference type="EMBL" id="KAF9457279.1"/>
    </source>
</evidence>
<feature type="transmembrane region" description="Helical" evidence="1">
    <location>
        <begin position="6"/>
        <end position="29"/>
    </location>
</feature>
<gene>
    <name evidence="2" type="ORF">BDZ94DRAFT_1314337</name>
</gene>